<dbReference type="GO" id="GO:0005739">
    <property type="term" value="C:mitochondrion"/>
    <property type="evidence" value="ECO:0007669"/>
    <property type="project" value="EnsemblProtists"/>
</dbReference>
<dbReference type="PANTHER" id="PTHR13090">
    <property type="entry name" value="ARGININE-HYDROXYLASE NDUFAF5, MITOCHONDRIAL"/>
    <property type="match status" value="1"/>
</dbReference>
<dbReference type="GO" id="GO:0042331">
    <property type="term" value="P:phototaxis"/>
    <property type="evidence" value="ECO:0007669"/>
    <property type="project" value="EnsemblProtists"/>
</dbReference>
<evidence type="ECO:0008006" key="6">
    <source>
        <dbReference type="Google" id="ProtNLM"/>
    </source>
</evidence>
<dbReference type="SUPFAM" id="SSF53335">
    <property type="entry name" value="S-adenosyl-L-methionine-dependent methyltransferases"/>
    <property type="match status" value="1"/>
</dbReference>
<gene>
    <name evidence="4" type="ORF">DFA_07267</name>
</gene>
<dbReference type="Proteomes" id="UP000007797">
    <property type="component" value="Unassembled WGS sequence"/>
</dbReference>
<evidence type="ECO:0000256" key="3">
    <source>
        <dbReference type="SAM" id="MobiDB-lite"/>
    </source>
</evidence>
<dbReference type="EMBL" id="GL883013">
    <property type="protein sequence ID" value="EGG20147.1"/>
    <property type="molecule type" value="Genomic_DNA"/>
</dbReference>
<feature type="region of interest" description="Disordered" evidence="3">
    <location>
        <begin position="134"/>
        <end position="159"/>
    </location>
</feature>
<organism evidence="4 5">
    <name type="scientific">Cavenderia fasciculata</name>
    <name type="common">Slime mold</name>
    <name type="synonym">Dictyostelium fasciculatum</name>
    <dbReference type="NCBI Taxonomy" id="261658"/>
    <lineage>
        <taxon>Eukaryota</taxon>
        <taxon>Amoebozoa</taxon>
        <taxon>Evosea</taxon>
        <taxon>Eumycetozoa</taxon>
        <taxon>Dictyostelia</taxon>
        <taxon>Acytosteliales</taxon>
        <taxon>Cavenderiaceae</taxon>
        <taxon>Cavenderia</taxon>
    </lineage>
</organism>
<dbReference type="Pfam" id="PF13489">
    <property type="entry name" value="Methyltransf_23"/>
    <property type="match status" value="1"/>
</dbReference>
<evidence type="ECO:0000256" key="1">
    <source>
        <dbReference type="ARBA" id="ARBA00022603"/>
    </source>
</evidence>
<dbReference type="STRING" id="1054147.F4PVY3"/>
<dbReference type="GeneID" id="14871838"/>
<evidence type="ECO:0000313" key="4">
    <source>
        <dbReference type="EMBL" id="EGG20147.1"/>
    </source>
</evidence>
<feature type="region of interest" description="Disordered" evidence="3">
    <location>
        <begin position="383"/>
        <end position="446"/>
    </location>
</feature>
<dbReference type="CDD" id="cd02440">
    <property type="entry name" value="AdoMet_MTases"/>
    <property type="match status" value="1"/>
</dbReference>
<proteinExistence type="predicted"/>
<dbReference type="AlphaFoldDB" id="F4PVY3"/>
<dbReference type="PANTHER" id="PTHR13090:SF1">
    <property type="entry name" value="ARGININE-HYDROXYLASE NDUFAF5, MITOCHONDRIAL"/>
    <property type="match status" value="1"/>
</dbReference>
<dbReference type="GO" id="GO:0032981">
    <property type="term" value="P:mitochondrial respiratory chain complex I assembly"/>
    <property type="evidence" value="ECO:0007669"/>
    <property type="project" value="EnsemblProtists"/>
</dbReference>
<protein>
    <recommendedName>
        <fullName evidence="6">Methyltransferase type 11 domain-containing protein</fullName>
    </recommendedName>
</protein>
<dbReference type="GO" id="GO:0008168">
    <property type="term" value="F:methyltransferase activity"/>
    <property type="evidence" value="ECO:0007669"/>
    <property type="project" value="UniProtKB-KW"/>
</dbReference>
<keyword evidence="1" id="KW-0489">Methyltransferase</keyword>
<dbReference type="Gene3D" id="3.40.50.150">
    <property type="entry name" value="Vaccinia Virus protein VP39"/>
    <property type="match status" value="1"/>
</dbReference>
<keyword evidence="5" id="KW-1185">Reference proteome</keyword>
<feature type="compositionally biased region" description="Polar residues" evidence="3">
    <location>
        <begin position="392"/>
        <end position="401"/>
    </location>
</feature>
<dbReference type="GO" id="GO:0030435">
    <property type="term" value="P:sporulation resulting in formation of a cellular spore"/>
    <property type="evidence" value="ECO:0007669"/>
    <property type="project" value="EnsemblProtists"/>
</dbReference>
<feature type="compositionally biased region" description="Low complexity" evidence="3">
    <location>
        <begin position="138"/>
        <end position="154"/>
    </location>
</feature>
<dbReference type="RefSeq" id="XP_004367130.1">
    <property type="nucleotide sequence ID" value="XM_004367073.1"/>
</dbReference>
<dbReference type="GO" id="GO:0010507">
    <property type="term" value="P:negative regulation of autophagy"/>
    <property type="evidence" value="ECO:0007669"/>
    <property type="project" value="EnsemblProtists"/>
</dbReference>
<keyword evidence="2" id="KW-0808">Transferase</keyword>
<reference evidence="5" key="1">
    <citation type="journal article" date="2011" name="Genome Res.">
        <title>Phylogeny-wide analysis of social amoeba genomes highlights ancient origins for complex intercellular communication.</title>
        <authorList>
            <person name="Heidel A.J."/>
            <person name="Lawal H.M."/>
            <person name="Felder M."/>
            <person name="Schilde C."/>
            <person name="Helps N.R."/>
            <person name="Tunggal B."/>
            <person name="Rivero F."/>
            <person name="John U."/>
            <person name="Schleicher M."/>
            <person name="Eichinger L."/>
            <person name="Platzer M."/>
            <person name="Noegel A.A."/>
            <person name="Schaap P."/>
            <person name="Gloeckner G."/>
        </authorList>
    </citation>
    <scope>NUCLEOTIDE SEQUENCE [LARGE SCALE GENOMIC DNA]</scope>
    <source>
        <strain evidence="5">SH3</strain>
    </source>
</reference>
<dbReference type="InterPro" id="IPR050602">
    <property type="entry name" value="Malonyl-ACP_OMT"/>
</dbReference>
<sequence>MLRQCCTRIRVPSVNHNSLLSSSTQTYLQQQRSNKNYSDGGIRSMISSTNPTRYVNYTKMTVFDTQLKNQHKSNITRIQDPQSYDYLFNEVGYRLADRILDIKDVKLNKVLDFGSRNGSLLPHLNTIKQQIDQHNQFKRQQQQNNNNQVDNNNNNEDDSMEITMVDSSRDMLYRDEQLDSNYSLLVNSMEDPLPLEKGSYDLVISNLSLHWINDLPGVFSHLHQLLKPNGIILASMLGEETLTELKDALYLAEIEREGGFSAHVSPFAKLSDAGNLLSRAKFNLPTIDTEVLKIKYSNMFTLMKDLQNMGENNAVLKRRLWTSKDTFLAASSIYSALHGNKEDGTVNATFQVIYLIGWSPHQSQPKPLPRGSAKKHLSEIGTGIKLDDHVSKSSSPFTSGDNNNSNNNAGSCRKQESTAGQEEEKETKKPQLEFDPTLNEPVPVTEDFVIKRLDKHGNLHDTSAKKEDDK</sequence>
<accession>F4PVY3</accession>
<dbReference type="GO" id="GO:0031154">
    <property type="term" value="P:culmination involved in sorocarp development"/>
    <property type="evidence" value="ECO:0007669"/>
    <property type="project" value="EnsemblProtists"/>
</dbReference>
<dbReference type="KEGG" id="dfa:DFA_07267"/>
<evidence type="ECO:0000256" key="2">
    <source>
        <dbReference type="ARBA" id="ARBA00022679"/>
    </source>
</evidence>
<dbReference type="OMA" id="QCCTRIR"/>
<evidence type="ECO:0000313" key="5">
    <source>
        <dbReference type="Proteomes" id="UP000007797"/>
    </source>
</evidence>
<dbReference type="InterPro" id="IPR029063">
    <property type="entry name" value="SAM-dependent_MTases_sf"/>
</dbReference>
<dbReference type="OrthoDB" id="16816at2759"/>
<dbReference type="GO" id="GO:0032259">
    <property type="term" value="P:methylation"/>
    <property type="evidence" value="ECO:0007669"/>
    <property type="project" value="UniProtKB-KW"/>
</dbReference>
<name>F4PVY3_CACFS</name>